<reference evidence="2 3" key="1">
    <citation type="submission" date="2018-10" db="EMBL/GenBank/DDBJ databases">
        <title>Escaping from acidified nitrite in gastric host defense: Transcriptomic basis for resistance to free nitrous acid in Enterococcus faecalis.</title>
        <authorList>
            <person name="Yu Z."/>
            <person name="Shi D."/>
            <person name="Liu W."/>
            <person name="Meng F."/>
        </authorList>
    </citation>
    <scope>NUCLEOTIDE SEQUENCE [LARGE SCALE GENOMIC DNA]</scope>
    <source>
        <strain evidence="2 3">JE1</strain>
    </source>
</reference>
<evidence type="ECO:0000313" key="3">
    <source>
        <dbReference type="Proteomes" id="UP000275747"/>
    </source>
</evidence>
<evidence type="ECO:0000313" key="2">
    <source>
        <dbReference type="EMBL" id="AYM73453.1"/>
    </source>
</evidence>
<name>A0AAI8LLE3_ENTFC</name>
<accession>A0AAI8LLE3</accession>
<dbReference type="AlphaFoldDB" id="A0AAI8LLE3"/>
<proteinExistence type="predicted"/>
<protein>
    <submittedName>
        <fullName evidence="2">Uncharacterized protein</fullName>
    </submittedName>
</protein>
<keyword evidence="1" id="KW-0472">Membrane</keyword>
<keyword evidence="1" id="KW-1133">Transmembrane helix</keyword>
<organism evidence="2 3">
    <name type="scientific">Enterococcus faecium</name>
    <name type="common">Streptococcus faecium</name>
    <dbReference type="NCBI Taxonomy" id="1352"/>
    <lineage>
        <taxon>Bacteria</taxon>
        <taxon>Bacillati</taxon>
        <taxon>Bacillota</taxon>
        <taxon>Bacilli</taxon>
        <taxon>Lactobacillales</taxon>
        <taxon>Enterococcaceae</taxon>
        <taxon>Enterococcus</taxon>
    </lineage>
</organism>
<feature type="transmembrane region" description="Helical" evidence="1">
    <location>
        <begin position="12"/>
        <end position="35"/>
    </location>
</feature>
<sequence length="60" mass="7325">MQKKQFIIKKVCYMKSYTFSLINKRLIFVLFYLFVNKFTSKNIKIFFILLCLIDKVHIIV</sequence>
<gene>
    <name evidence="2" type="ORF">D9Z05_09445</name>
</gene>
<dbReference type="Proteomes" id="UP000275747">
    <property type="component" value="Chromosome"/>
</dbReference>
<evidence type="ECO:0000256" key="1">
    <source>
        <dbReference type="SAM" id="Phobius"/>
    </source>
</evidence>
<keyword evidence="1" id="KW-0812">Transmembrane</keyword>
<dbReference type="EMBL" id="CP033041">
    <property type="protein sequence ID" value="AYM73453.1"/>
    <property type="molecule type" value="Genomic_DNA"/>
</dbReference>